<dbReference type="EMBL" id="JACEZS010000007">
    <property type="protein sequence ID" value="MBA5605683.1"/>
    <property type="molecule type" value="Genomic_DNA"/>
</dbReference>
<dbReference type="Proteomes" id="UP000566711">
    <property type="component" value="Unassembled WGS sequence"/>
</dbReference>
<name>A0A7W2EGW0_9BURK</name>
<feature type="domain" description="DJ-1/PfpI" evidence="2">
    <location>
        <begin position="46"/>
        <end position="213"/>
    </location>
</feature>
<sequence length="299" mass="32095">MMNRRDLFLLSTAMGLAAALPRMAHARPQRPAPAPLPLPAEGSIAVAFVLSDDAVVIDFAGPWEVFENVSLPGRKGAPVFQLYTVAETRAPIKATGGMTIVPDYTFATAPAPKLIVIPAQSDPSEAMLAWIRAAAQTADLTMSVCLGAFLLARTGLLSGQAATTHHGAYAQFQMAFPDIVLKRGARYVESQSGKVASAGGLSSGIDLALRVVERYCGRDVALRTADHLEYQGQGWLHPDANGAYAKRRVSTDQHPCCVICEMDVEKATAPTSVYRGRTFYFCMAAHKQLFDANPARFLA</sequence>
<dbReference type="Pfam" id="PF01965">
    <property type="entry name" value="DJ-1_PfpI"/>
    <property type="match status" value="1"/>
</dbReference>
<dbReference type="Gene3D" id="1.10.620.20">
    <property type="entry name" value="Ribonucleotide Reductase, subunit A"/>
    <property type="match status" value="1"/>
</dbReference>
<dbReference type="CDD" id="cd03139">
    <property type="entry name" value="GATase1_PfpI_2"/>
    <property type="match status" value="1"/>
</dbReference>
<dbReference type="InterPro" id="IPR006311">
    <property type="entry name" value="TAT_signal"/>
</dbReference>
<evidence type="ECO:0000259" key="2">
    <source>
        <dbReference type="Pfam" id="PF01965"/>
    </source>
</evidence>
<dbReference type="RefSeq" id="WP_182216864.1">
    <property type="nucleotide sequence ID" value="NZ_JACEZS010000007.1"/>
</dbReference>
<dbReference type="InterPro" id="IPR012348">
    <property type="entry name" value="RNR-like"/>
</dbReference>
<dbReference type="GO" id="GO:0006355">
    <property type="term" value="P:regulation of DNA-templated transcription"/>
    <property type="evidence" value="ECO:0007669"/>
    <property type="project" value="TreeGrafter"/>
</dbReference>
<dbReference type="SUPFAM" id="SSF52317">
    <property type="entry name" value="Class I glutamine amidotransferase-like"/>
    <property type="match status" value="1"/>
</dbReference>
<dbReference type="InterPro" id="IPR029062">
    <property type="entry name" value="Class_I_gatase-like"/>
</dbReference>
<feature type="signal peptide" evidence="1">
    <location>
        <begin position="1"/>
        <end position="26"/>
    </location>
</feature>
<protein>
    <submittedName>
        <fullName evidence="3">DJ-1/PfpI family protein</fullName>
    </submittedName>
</protein>
<dbReference type="InterPro" id="IPR052158">
    <property type="entry name" value="INH-QAR"/>
</dbReference>
<feature type="chain" id="PRO_5031113026" evidence="1">
    <location>
        <begin position="27"/>
        <end position="299"/>
    </location>
</feature>
<organism evidence="3 4">
    <name type="scientific">Rugamonas fusca</name>
    <dbReference type="NCBI Taxonomy" id="2758568"/>
    <lineage>
        <taxon>Bacteria</taxon>
        <taxon>Pseudomonadati</taxon>
        <taxon>Pseudomonadota</taxon>
        <taxon>Betaproteobacteria</taxon>
        <taxon>Burkholderiales</taxon>
        <taxon>Oxalobacteraceae</taxon>
        <taxon>Telluria group</taxon>
        <taxon>Rugamonas</taxon>
    </lineage>
</organism>
<proteinExistence type="predicted"/>
<keyword evidence="1" id="KW-0732">Signal</keyword>
<evidence type="ECO:0000313" key="3">
    <source>
        <dbReference type="EMBL" id="MBA5605683.1"/>
    </source>
</evidence>
<reference evidence="3 4" key="1">
    <citation type="submission" date="2020-07" db="EMBL/GenBank/DDBJ databases">
        <title>Novel species isolated from subtropical streams in China.</title>
        <authorList>
            <person name="Lu H."/>
        </authorList>
    </citation>
    <scope>NUCLEOTIDE SEQUENCE [LARGE SCALE GENOMIC DNA]</scope>
    <source>
        <strain evidence="3 4">FT3S</strain>
    </source>
</reference>
<dbReference type="PROSITE" id="PS51318">
    <property type="entry name" value="TAT"/>
    <property type="match status" value="1"/>
</dbReference>
<accession>A0A7W2EGW0</accession>
<dbReference type="PANTHER" id="PTHR43130:SF3">
    <property type="entry name" value="HTH-TYPE TRANSCRIPTIONAL REGULATOR RV1931C"/>
    <property type="match status" value="1"/>
</dbReference>
<keyword evidence="4" id="KW-1185">Reference proteome</keyword>
<dbReference type="Gene3D" id="3.40.50.880">
    <property type="match status" value="1"/>
</dbReference>
<dbReference type="PANTHER" id="PTHR43130">
    <property type="entry name" value="ARAC-FAMILY TRANSCRIPTIONAL REGULATOR"/>
    <property type="match status" value="1"/>
</dbReference>
<dbReference type="GO" id="GO:0016491">
    <property type="term" value="F:oxidoreductase activity"/>
    <property type="evidence" value="ECO:0007669"/>
    <property type="project" value="InterPro"/>
</dbReference>
<evidence type="ECO:0000256" key="1">
    <source>
        <dbReference type="SAM" id="SignalP"/>
    </source>
</evidence>
<dbReference type="AlphaFoldDB" id="A0A7W2EGW0"/>
<comment type="caution">
    <text evidence="3">The sequence shown here is derived from an EMBL/GenBank/DDBJ whole genome shotgun (WGS) entry which is preliminary data.</text>
</comment>
<dbReference type="InterPro" id="IPR002818">
    <property type="entry name" value="DJ-1/PfpI"/>
</dbReference>
<gene>
    <name evidence="3" type="ORF">H3H36_09950</name>
</gene>
<evidence type="ECO:0000313" key="4">
    <source>
        <dbReference type="Proteomes" id="UP000566711"/>
    </source>
</evidence>